<dbReference type="AlphaFoldDB" id="A0A1Q9JHG9"/>
<accession>A0A1Q9JHG9</accession>
<proteinExistence type="predicted"/>
<comment type="caution">
    <text evidence="1">The sequence shown here is derived from an EMBL/GenBank/DDBJ whole genome shotgun (WGS) entry which is preliminary data.</text>
</comment>
<gene>
    <name evidence="1" type="ORF">BHK98_06030</name>
</gene>
<organism evidence="1 2">
    <name type="scientific">Hornefia porci</name>
    <dbReference type="NCBI Taxonomy" id="2652292"/>
    <lineage>
        <taxon>Bacteria</taxon>
        <taxon>Bacillati</taxon>
        <taxon>Bacillota</taxon>
        <taxon>Clostridia</taxon>
        <taxon>Peptostreptococcales</taxon>
        <taxon>Anaerovoracaceae</taxon>
        <taxon>Hornefia</taxon>
    </lineage>
</organism>
<dbReference type="Proteomes" id="UP000187404">
    <property type="component" value="Unassembled WGS sequence"/>
</dbReference>
<name>A0A1Q9JHG9_9FIRM</name>
<sequence length="130" mass="15861">MPLFFWFRQEEKEMITNGINGEIRKENECRFNRNIAMICGIRPALIAQYLWEIMEYENGTADDYWRKMPQKMIQTVYPFLSRHMIRDAMKELTECRILRASERNESRFDRTRWYQFTEYGMELMSPGSYA</sequence>
<evidence type="ECO:0000313" key="1">
    <source>
        <dbReference type="EMBL" id="OLR55659.1"/>
    </source>
</evidence>
<reference evidence="1 2" key="1">
    <citation type="journal article" date="2016" name="Appl. Environ. Microbiol.">
        <title>Function and Phylogeny of Bacterial Butyryl Coenzyme A:Acetate Transferases and Their Diversity in the Proximal Colon of Swine.</title>
        <authorList>
            <person name="Trachsel J."/>
            <person name="Bayles D.O."/>
            <person name="Looft T."/>
            <person name="Levine U.Y."/>
            <person name="Allen H.K."/>
        </authorList>
    </citation>
    <scope>NUCLEOTIDE SEQUENCE [LARGE SCALE GENOMIC DNA]</scope>
    <source>
        <strain evidence="1 2">68-3-10</strain>
    </source>
</reference>
<dbReference type="EMBL" id="MJIE01000001">
    <property type="protein sequence ID" value="OLR55659.1"/>
    <property type="molecule type" value="Genomic_DNA"/>
</dbReference>
<keyword evidence="2" id="KW-1185">Reference proteome</keyword>
<dbReference type="STRING" id="1261640.BHK98_06030"/>
<evidence type="ECO:0000313" key="2">
    <source>
        <dbReference type="Proteomes" id="UP000187404"/>
    </source>
</evidence>
<protein>
    <submittedName>
        <fullName evidence="1">Uncharacterized protein</fullName>
    </submittedName>
</protein>